<evidence type="ECO:0000313" key="3">
    <source>
        <dbReference type="Proteomes" id="UP000479710"/>
    </source>
</evidence>
<dbReference type="Proteomes" id="UP000479710">
    <property type="component" value="Unassembled WGS sequence"/>
</dbReference>
<evidence type="ECO:0000256" key="1">
    <source>
        <dbReference type="SAM" id="MobiDB-lite"/>
    </source>
</evidence>
<comment type="caution">
    <text evidence="2">The sequence shown here is derived from an EMBL/GenBank/DDBJ whole genome shotgun (WGS) entry which is preliminary data.</text>
</comment>
<sequence>MELVEGAREKGTGEAGGDTGGFVGQASSSRPVAKREEARGGSGGVLGGHRQAYGELYTGTSMRVRVWAWAERVSWMVASAGPR</sequence>
<organism evidence="2 3">
    <name type="scientific">Oryza meyeriana var. granulata</name>
    <dbReference type="NCBI Taxonomy" id="110450"/>
    <lineage>
        <taxon>Eukaryota</taxon>
        <taxon>Viridiplantae</taxon>
        <taxon>Streptophyta</taxon>
        <taxon>Embryophyta</taxon>
        <taxon>Tracheophyta</taxon>
        <taxon>Spermatophyta</taxon>
        <taxon>Magnoliopsida</taxon>
        <taxon>Liliopsida</taxon>
        <taxon>Poales</taxon>
        <taxon>Poaceae</taxon>
        <taxon>BOP clade</taxon>
        <taxon>Oryzoideae</taxon>
        <taxon>Oryzeae</taxon>
        <taxon>Oryzinae</taxon>
        <taxon>Oryza</taxon>
        <taxon>Oryza meyeriana</taxon>
    </lineage>
</organism>
<feature type="compositionally biased region" description="Gly residues" evidence="1">
    <location>
        <begin position="13"/>
        <end position="23"/>
    </location>
</feature>
<protein>
    <submittedName>
        <fullName evidence="2">Uncharacterized protein</fullName>
    </submittedName>
</protein>
<reference evidence="2 3" key="1">
    <citation type="submission" date="2019-11" db="EMBL/GenBank/DDBJ databases">
        <title>Whole genome sequence of Oryza granulata.</title>
        <authorList>
            <person name="Li W."/>
        </authorList>
    </citation>
    <scope>NUCLEOTIDE SEQUENCE [LARGE SCALE GENOMIC DNA]</scope>
    <source>
        <strain evidence="3">cv. Menghai</strain>
        <tissue evidence="2">Leaf</tissue>
    </source>
</reference>
<name>A0A6G1DY89_9ORYZ</name>
<evidence type="ECO:0000313" key="2">
    <source>
        <dbReference type="EMBL" id="KAF0917470.1"/>
    </source>
</evidence>
<dbReference type="EMBL" id="SPHZ02000005">
    <property type="protein sequence ID" value="KAF0917470.1"/>
    <property type="molecule type" value="Genomic_DNA"/>
</dbReference>
<proteinExistence type="predicted"/>
<feature type="compositionally biased region" description="Basic and acidic residues" evidence="1">
    <location>
        <begin position="1"/>
        <end position="12"/>
    </location>
</feature>
<accession>A0A6G1DY89</accession>
<dbReference type="AlphaFoldDB" id="A0A6G1DY89"/>
<keyword evidence="3" id="KW-1185">Reference proteome</keyword>
<gene>
    <name evidence="2" type="ORF">E2562_020586</name>
</gene>
<feature type="region of interest" description="Disordered" evidence="1">
    <location>
        <begin position="1"/>
        <end position="49"/>
    </location>
</feature>